<sequence>MMRAEKQKELVDMKNRIYDNLESYKRSAENVSMQHKHLCDREKSASVVKVKVILRCHKRNGVTECIITDKVINSSSLIDALKFSLRNTAIPSIGNNYGRLFVFPNDRGRGSGKVRELPYEENRHKALKEFCRGGNGCTLLLDLTHTFMNQVERDK</sequence>
<protein>
    <submittedName>
        <fullName evidence="1">Uncharacterized protein</fullName>
    </submittedName>
</protein>
<dbReference type="Proteomes" id="UP000277928">
    <property type="component" value="Unassembled WGS sequence"/>
</dbReference>
<name>A0A3P6V332_LITSI</name>
<dbReference type="EMBL" id="UYRX01000835">
    <property type="protein sequence ID" value="VDK86568.1"/>
    <property type="molecule type" value="Genomic_DNA"/>
</dbReference>
<reference evidence="1 2" key="1">
    <citation type="submission" date="2018-08" db="EMBL/GenBank/DDBJ databases">
        <authorList>
            <person name="Laetsch R D."/>
            <person name="Stevens L."/>
            <person name="Kumar S."/>
            <person name="Blaxter L. M."/>
        </authorList>
    </citation>
    <scope>NUCLEOTIDE SEQUENCE [LARGE SCALE GENOMIC DNA]</scope>
</reference>
<dbReference type="AlphaFoldDB" id="A0A3P6V332"/>
<dbReference type="OMA" id="PYEENRH"/>
<evidence type="ECO:0000313" key="2">
    <source>
        <dbReference type="Proteomes" id="UP000277928"/>
    </source>
</evidence>
<accession>A0A3P6V332</accession>
<dbReference type="OrthoDB" id="5870709at2759"/>
<organism evidence="1 2">
    <name type="scientific">Litomosoides sigmodontis</name>
    <name type="common">Filarial nematode worm</name>
    <dbReference type="NCBI Taxonomy" id="42156"/>
    <lineage>
        <taxon>Eukaryota</taxon>
        <taxon>Metazoa</taxon>
        <taxon>Ecdysozoa</taxon>
        <taxon>Nematoda</taxon>
        <taxon>Chromadorea</taxon>
        <taxon>Rhabditida</taxon>
        <taxon>Spirurina</taxon>
        <taxon>Spiruromorpha</taxon>
        <taxon>Filarioidea</taxon>
        <taxon>Onchocercidae</taxon>
        <taxon>Litomosoides</taxon>
    </lineage>
</organism>
<evidence type="ECO:0000313" key="1">
    <source>
        <dbReference type="EMBL" id="VDK86568.1"/>
    </source>
</evidence>
<keyword evidence="2" id="KW-1185">Reference proteome</keyword>
<gene>
    <name evidence="1" type="ORF">NLS_LOCUS7693</name>
</gene>
<proteinExistence type="predicted"/>